<dbReference type="InterPro" id="IPR001753">
    <property type="entry name" value="Enoyl-CoA_hydra/iso"/>
</dbReference>
<dbReference type="InterPro" id="IPR014748">
    <property type="entry name" value="Enoyl-CoA_hydra_C"/>
</dbReference>
<proteinExistence type="inferred from homology"/>
<keyword evidence="2" id="KW-0276">Fatty acid metabolism</keyword>
<evidence type="ECO:0000256" key="5">
    <source>
        <dbReference type="ARBA" id="ARBA00037410"/>
    </source>
</evidence>
<evidence type="ECO:0000256" key="2">
    <source>
        <dbReference type="ARBA" id="ARBA00022832"/>
    </source>
</evidence>
<reference evidence="7 8" key="1">
    <citation type="journal article" date="2019" name="Sci. Rep.">
        <title>Sulfobacillus thermotolerans: new insights into resistance and metabolic capacities of acidophilic chemolithotrophs.</title>
        <authorList>
            <person name="Panyushkina A.E."/>
            <person name="Babenko V.V."/>
            <person name="Nikitina A.S."/>
            <person name="Selezneva O.V."/>
            <person name="Tsaplina I.A."/>
            <person name="Letarova M.A."/>
            <person name="Kostryukova E.S."/>
            <person name="Letarov A.V."/>
        </authorList>
    </citation>
    <scope>NUCLEOTIDE SEQUENCE [LARGE SCALE GENOMIC DNA]</scope>
    <source>
        <strain evidence="7 8">Kr1</strain>
    </source>
</reference>
<dbReference type="SUPFAM" id="SSF52096">
    <property type="entry name" value="ClpP/crotonase"/>
    <property type="match status" value="1"/>
</dbReference>
<evidence type="ECO:0000256" key="1">
    <source>
        <dbReference type="ARBA" id="ARBA00005254"/>
    </source>
</evidence>
<protein>
    <recommendedName>
        <fullName evidence="6">Enoyl-CoA hydratase domain-containing protein 3, mitochondrial</fullName>
    </recommendedName>
</protein>
<evidence type="ECO:0000256" key="6">
    <source>
        <dbReference type="ARBA" id="ARBA00040545"/>
    </source>
</evidence>
<dbReference type="Proteomes" id="UP000325292">
    <property type="component" value="Chromosome"/>
</dbReference>
<keyword evidence="8" id="KW-1185">Reference proteome</keyword>
<dbReference type="InterPro" id="IPR052377">
    <property type="entry name" value="Mitochondrial_ECH-domain"/>
</dbReference>
<accession>A0ABM6RUY3</accession>
<evidence type="ECO:0000313" key="8">
    <source>
        <dbReference type="Proteomes" id="UP000325292"/>
    </source>
</evidence>
<gene>
    <name evidence="7" type="ORF">BXT84_15960</name>
</gene>
<evidence type="ECO:0000256" key="4">
    <source>
        <dbReference type="ARBA" id="ARBA00023098"/>
    </source>
</evidence>
<dbReference type="Gene3D" id="3.90.226.10">
    <property type="entry name" value="2-enoyl-CoA Hydratase, Chain A, domain 1"/>
    <property type="match status" value="1"/>
</dbReference>
<keyword evidence="4" id="KW-0443">Lipid metabolism</keyword>
<evidence type="ECO:0000313" key="7">
    <source>
        <dbReference type="EMBL" id="AUW95265.1"/>
    </source>
</evidence>
<dbReference type="Pfam" id="PF00378">
    <property type="entry name" value="ECH_1"/>
    <property type="match status" value="1"/>
</dbReference>
<keyword evidence="3" id="KW-0809">Transit peptide</keyword>
<name>A0ABM6RUY3_9FIRM</name>
<organism evidence="7 8">
    <name type="scientific">Sulfobacillus thermotolerans</name>
    <dbReference type="NCBI Taxonomy" id="338644"/>
    <lineage>
        <taxon>Bacteria</taxon>
        <taxon>Bacillati</taxon>
        <taxon>Bacillota</taxon>
        <taxon>Clostridia</taxon>
        <taxon>Eubacteriales</taxon>
        <taxon>Clostridiales Family XVII. Incertae Sedis</taxon>
        <taxon>Sulfobacillus</taxon>
    </lineage>
</organism>
<dbReference type="InterPro" id="IPR029045">
    <property type="entry name" value="ClpP/crotonase-like_dom_sf"/>
</dbReference>
<dbReference type="PANTHER" id="PTHR43602:SF1">
    <property type="entry name" value="ENOYL-COA HYDRATASE DOMAIN-CONTAINING PROTEIN 3, MITOCHONDRIAL"/>
    <property type="match status" value="1"/>
</dbReference>
<dbReference type="PANTHER" id="PTHR43602">
    <property type="match status" value="1"/>
</dbReference>
<comment type="function">
    <text evidence="5">May play a role in fatty acid biosynthesis and insulin sensitivity.</text>
</comment>
<dbReference type="Gene3D" id="1.10.12.10">
    <property type="entry name" value="Lyase 2-enoyl-coa Hydratase, Chain A, domain 2"/>
    <property type="match status" value="1"/>
</dbReference>
<comment type="similarity">
    <text evidence="1">Belongs to the enoyl-CoA hydratase/isomerase family.</text>
</comment>
<dbReference type="CDD" id="cd06558">
    <property type="entry name" value="crotonase-like"/>
    <property type="match status" value="1"/>
</dbReference>
<evidence type="ECO:0000256" key="3">
    <source>
        <dbReference type="ARBA" id="ARBA00022946"/>
    </source>
</evidence>
<sequence length="262" mass="28561">MSLIEMNVFAEERIATLALNNPRRRHALSYALLAELEHAVKELAAKRSVNVVIIQSSGPAFSSGHDLTEVLDQSPEDVHSLFLACGQTMRAVSHAPQVYIAQVQGIATAAGCQLVAACDLAVSARSARYATPGVKIGLFCSTPAVHVTRNIGRKKAAELLFTGEFMSAADALTYGLVNRVVDDEELEQETWKLARTIAQYSLNTLEVGKRTLHAQWQMNDDQALDFATEVIARQAADADAKEGIAAFLSKREPVWKDRSPQD</sequence>
<dbReference type="EMBL" id="CP019454">
    <property type="protein sequence ID" value="AUW95265.1"/>
    <property type="molecule type" value="Genomic_DNA"/>
</dbReference>